<comment type="caution">
    <text evidence="3">The sequence shown here is derived from an EMBL/GenBank/DDBJ whole genome shotgun (WGS) entry which is preliminary data.</text>
</comment>
<evidence type="ECO:0000259" key="2">
    <source>
        <dbReference type="PROSITE" id="PS50086"/>
    </source>
</evidence>
<dbReference type="InterPro" id="IPR036872">
    <property type="entry name" value="CH_dom_sf"/>
</dbReference>
<dbReference type="InterPro" id="IPR050302">
    <property type="entry name" value="Rab_GAP_TBC_domain"/>
</dbReference>
<dbReference type="SUPFAM" id="SSF47576">
    <property type="entry name" value="Calponin-homology domain, CH-domain"/>
    <property type="match status" value="1"/>
</dbReference>
<feature type="region of interest" description="Disordered" evidence="1">
    <location>
        <begin position="1099"/>
        <end position="1130"/>
    </location>
</feature>
<evidence type="ECO:0000256" key="1">
    <source>
        <dbReference type="SAM" id="MobiDB-lite"/>
    </source>
</evidence>
<name>A0A024GFP7_9STRA</name>
<feature type="compositionally biased region" description="Polar residues" evidence="1">
    <location>
        <begin position="1042"/>
        <end position="1059"/>
    </location>
</feature>
<feature type="compositionally biased region" description="Low complexity" evidence="1">
    <location>
        <begin position="1118"/>
        <end position="1129"/>
    </location>
</feature>
<feature type="domain" description="Rab-GAP TBC" evidence="2">
    <location>
        <begin position="347"/>
        <end position="537"/>
    </location>
</feature>
<dbReference type="PANTHER" id="PTHR47219">
    <property type="entry name" value="RAB GTPASE-ACTIVATING PROTEIN 1-LIKE"/>
    <property type="match status" value="1"/>
</dbReference>
<dbReference type="GO" id="GO:0031267">
    <property type="term" value="F:small GTPase binding"/>
    <property type="evidence" value="ECO:0007669"/>
    <property type="project" value="TreeGrafter"/>
</dbReference>
<dbReference type="Gene3D" id="1.10.472.80">
    <property type="entry name" value="Ypt/Rab-GAP domain of gyp1p, domain 3"/>
    <property type="match status" value="1"/>
</dbReference>
<dbReference type="SUPFAM" id="SSF47923">
    <property type="entry name" value="Ypt/Rab-GAP domain of gyp1p"/>
    <property type="match status" value="2"/>
</dbReference>
<dbReference type="GO" id="GO:0005096">
    <property type="term" value="F:GTPase activator activity"/>
    <property type="evidence" value="ECO:0007669"/>
    <property type="project" value="TreeGrafter"/>
</dbReference>
<proteinExistence type="predicted"/>
<organism evidence="3 4">
    <name type="scientific">Albugo candida</name>
    <dbReference type="NCBI Taxonomy" id="65357"/>
    <lineage>
        <taxon>Eukaryota</taxon>
        <taxon>Sar</taxon>
        <taxon>Stramenopiles</taxon>
        <taxon>Oomycota</taxon>
        <taxon>Peronosporomycetes</taxon>
        <taxon>Albuginales</taxon>
        <taxon>Albuginaceae</taxon>
        <taxon>Albugo</taxon>
    </lineage>
</organism>
<dbReference type="AlphaFoldDB" id="A0A024GFP7"/>
<keyword evidence="4" id="KW-1185">Reference proteome</keyword>
<feature type="region of interest" description="Disordered" evidence="1">
    <location>
        <begin position="1021"/>
        <end position="1059"/>
    </location>
</feature>
<dbReference type="PANTHER" id="PTHR47219:SF20">
    <property type="entry name" value="TBC1 DOMAIN FAMILY MEMBER 2B"/>
    <property type="match status" value="1"/>
</dbReference>
<evidence type="ECO:0000313" key="4">
    <source>
        <dbReference type="Proteomes" id="UP000053237"/>
    </source>
</evidence>
<dbReference type="STRING" id="65357.A0A024GFP7"/>
<evidence type="ECO:0000313" key="3">
    <source>
        <dbReference type="EMBL" id="CCI45343.1"/>
    </source>
</evidence>
<protein>
    <recommendedName>
        <fullName evidence="2">Rab-GAP TBC domain-containing protein</fullName>
    </recommendedName>
</protein>
<dbReference type="Proteomes" id="UP000053237">
    <property type="component" value="Unassembled WGS sequence"/>
</dbReference>
<dbReference type="Pfam" id="PF00566">
    <property type="entry name" value="RabGAP-TBC"/>
    <property type="match status" value="1"/>
</dbReference>
<dbReference type="Gene3D" id="1.10.418.10">
    <property type="entry name" value="Calponin-like domain"/>
    <property type="match status" value="1"/>
</dbReference>
<sequence>MVPKARSLASLEQQVSLPTLSDANAAKIAQRWVELILNEKFSDDFALVARNGQVLCELMKCIFAALGLAYREYQSEEDWKKSSCLMELSPSLQQHSPLLRNLYEPSSSQSLRSKAMMLETKLGRNFQGKKKTDQLRQEARSIMLQNDVARRQAFHKITHYTKCCLVLGVAVQNCFEPEDLYEFRALEKVFRNILALQSCALALSNRRTLEEKCWRHSIEDRPDTKEVHLSYICRFINISCMHLSQLLKVTNLSHSSESKRVPDAMGVTHDIWESLLNAYEEKQSRWAALNIGSEKIDEIDQAHPKNDLDSYMECTRTEGLAELAHEVWIMEEQIRSLLLSDDLQGSYVPEQMHGKLWLLASGAAIEMQRRQGYYQHLLTIQPDRTEALRQIEADLRRTVSPTEETWNEEKTAMMQRILIAYSLHNAKLGYCQGLNFIVSRLLQFLPYEEEVFFLLIKMIDVVPEDYYTTMLGLAVDQHVFADFVRLQLPDIVNCLTKLGGSGVELSLACTEWFLTLFASPCSKEITARILFQMSLALLHHSQEKLVRCDSYGNILNELNKLGRSSINPHLISQVSRSQNCVIRSRIEDFRAHHRIQLASGIAISSLDDDDPQQSDALCTSPHSDKVDLRQKIFGRRKQSIPKFVDRHSHYATRNARTFDRHLSTECIAHIQQSQSNLYNASYYGGGDALNVIDEYWGTAESYSQWGAQNVRHIVLPDQDYTNEAWDPDHSGGAQVNANNVSEAELGGPQSLIAESEFRKNRKASHDKANEAFSFRGHLTMDFGADQPHNHSRTFHHRTQTAQSPATQASFGSMNTDFSHHRPPASWIQKLEYWQKELREQKEKKKAKKARCKAERSMHGTHSSGMVDLTTAAEYPGSDDHRGSKHALNHTFDGIRYSDEHLSGQSNQIRLLPRCSSFVSKRDYGRAEGSFSSRSVSEYQLQALYEDRTAVDLEKDCAVEKTVADVGANMYDAQSKSIGDLPLGDLPLSHAETYSPTLTSGASETVDILPLQHSAKLNTSLIGARSQDDEPRSAFQERRHQESTFSSKYGSPSDQNSAVADRSIMTTERISYRGKSDNLEILRDRAHVVAYLQRKASDAGSIAGSVSRSSPRDRPFGTSSRCSGSSSNSSALGTDQMRLSYAGSFTSRTLPPTFQRGSLSFFDRFSLDVENYSDAS</sequence>
<dbReference type="Gene3D" id="1.10.8.270">
    <property type="entry name" value="putative rabgap domain of human tbc1 domain family member 14 like domains"/>
    <property type="match status" value="1"/>
</dbReference>
<dbReference type="PROSITE" id="PS50086">
    <property type="entry name" value="TBC_RABGAP"/>
    <property type="match status" value="1"/>
</dbReference>
<feature type="region of interest" description="Disordered" evidence="1">
    <location>
        <begin position="844"/>
        <end position="863"/>
    </location>
</feature>
<feature type="compositionally biased region" description="Basic and acidic residues" evidence="1">
    <location>
        <begin position="1025"/>
        <end position="1041"/>
    </location>
</feature>
<dbReference type="InterPro" id="IPR000195">
    <property type="entry name" value="Rab-GAP-TBC_dom"/>
</dbReference>
<dbReference type="EMBL" id="CAIX01000095">
    <property type="protein sequence ID" value="CCI45343.1"/>
    <property type="molecule type" value="Genomic_DNA"/>
</dbReference>
<dbReference type="OrthoDB" id="294251at2759"/>
<dbReference type="InParanoid" id="A0A024GFP7"/>
<gene>
    <name evidence="3" type="ORF">BN9_062160</name>
</gene>
<dbReference type="InterPro" id="IPR035969">
    <property type="entry name" value="Rab-GAP_TBC_sf"/>
</dbReference>
<accession>A0A024GFP7</accession>
<dbReference type="SMART" id="SM00164">
    <property type="entry name" value="TBC"/>
    <property type="match status" value="1"/>
</dbReference>
<reference evidence="3 4" key="1">
    <citation type="submission" date="2012-05" db="EMBL/GenBank/DDBJ databases">
        <title>Recombination and specialization in a pathogen metapopulation.</title>
        <authorList>
            <person name="Gardiner A."/>
            <person name="Kemen E."/>
            <person name="Schultz-Larsen T."/>
            <person name="MacLean D."/>
            <person name="Van Oosterhout C."/>
            <person name="Jones J.D.G."/>
        </authorList>
    </citation>
    <scope>NUCLEOTIDE SEQUENCE [LARGE SCALE GENOMIC DNA]</scope>
    <source>
        <strain evidence="3 4">Ac Nc2</strain>
    </source>
</reference>